<evidence type="ECO:0000256" key="6">
    <source>
        <dbReference type="ARBA" id="ARBA00022840"/>
    </source>
</evidence>
<reference evidence="11 12" key="1">
    <citation type="submission" date="2016-10" db="EMBL/GenBank/DDBJ databases">
        <authorList>
            <person name="de Groot N.N."/>
        </authorList>
    </citation>
    <scope>NUCLEOTIDE SEQUENCE [LARGE SCALE GENOMIC DNA]</scope>
    <source>
        <strain evidence="11 12">HLD2</strain>
    </source>
</reference>
<dbReference type="Gene3D" id="3.40.50.300">
    <property type="entry name" value="P-loop containing nucleotide triphosphate hydrolases"/>
    <property type="match status" value="2"/>
</dbReference>
<dbReference type="PANTHER" id="PTHR18934">
    <property type="entry name" value="ATP-DEPENDENT RNA HELICASE"/>
    <property type="match status" value="1"/>
</dbReference>
<dbReference type="GO" id="GO:0005524">
    <property type="term" value="F:ATP binding"/>
    <property type="evidence" value="ECO:0007669"/>
    <property type="project" value="UniProtKB-KW"/>
</dbReference>
<proteinExistence type="inferred from homology"/>
<dbReference type="NCBIfam" id="NF008348">
    <property type="entry name" value="PRK11131.1"/>
    <property type="match status" value="1"/>
</dbReference>
<evidence type="ECO:0000313" key="11">
    <source>
        <dbReference type="EMBL" id="SCZ51836.1"/>
    </source>
</evidence>
<gene>
    <name evidence="11" type="ORF">SAMN03097708_00600</name>
</gene>
<dbReference type="NCBIfam" id="TIGR01967">
    <property type="entry name" value="DEAH_box_HrpA"/>
    <property type="match status" value="1"/>
</dbReference>
<dbReference type="InterPro" id="IPR014001">
    <property type="entry name" value="Helicase_ATP-bd"/>
</dbReference>
<evidence type="ECO:0000256" key="8">
    <source>
        <dbReference type="SAM" id="MobiDB-lite"/>
    </source>
</evidence>
<dbReference type="InterPro" id="IPR010222">
    <property type="entry name" value="RNA_helicase_HrpA"/>
</dbReference>
<dbReference type="FunFam" id="3.40.50.300:FF:000439">
    <property type="entry name" value="ATP-dependent RNA helicase HrpA"/>
    <property type="match status" value="1"/>
</dbReference>
<evidence type="ECO:0000256" key="1">
    <source>
        <dbReference type="ARBA" id="ARBA00008792"/>
    </source>
</evidence>
<dbReference type="PANTHER" id="PTHR18934:SF99">
    <property type="entry name" value="ATP-DEPENDENT RNA HELICASE DHX37-RELATED"/>
    <property type="match status" value="1"/>
</dbReference>
<evidence type="ECO:0000256" key="2">
    <source>
        <dbReference type="ARBA" id="ARBA00012552"/>
    </source>
</evidence>
<dbReference type="GO" id="GO:0016787">
    <property type="term" value="F:hydrolase activity"/>
    <property type="evidence" value="ECO:0007669"/>
    <property type="project" value="UniProtKB-KW"/>
</dbReference>
<dbReference type="FunFam" id="3.40.50.300:FF:000575">
    <property type="entry name" value="ATP-dependent helicase hrpA"/>
    <property type="match status" value="1"/>
</dbReference>
<dbReference type="InterPro" id="IPR027417">
    <property type="entry name" value="P-loop_NTPase"/>
</dbReference>
<dbReference type="SMART" id="SM00847">
    <property type="entry name" value="HA2"/>
    <property type="match status" value="1"/>
</dbReference>
<feature type="domain" description="Helicase C-terminal" evidence="10">
    <location>
        <begin position="278"/>
        <end position="451"/>
    </location>
</feature>
<dbReference type="Pfam" id="PF21010">
    <property type="entry name" value="HA2_C"/>
    <property type="match status" value="1"/>
</dbReference>
<dbReference type="SMART" id="SM00382">
    <property type="entry name" value="AAA"/>
    <property type="match status" value="1"/>
</dbReference>
<dbReference type="SMART" id="SM00490">
    <property type="entry name" value="HELICc"/>
    <property type="match status" value="1"/>
</dbReference>
<feature type="domain" description="Helicase ATP-binding" evidence="9">
    <location>
        <begin position="87"/>
        <end position="250"/>
    </location>
</feature>
<keyword evidence="4" id="KW-0378">Hydrolase</keyword>
<dbReference type="Pfam" id="PF07717">
    <property type="entry name" value="OB_NTP_bind"/>
    <property type="match status" value="1"/>
</dbReference>
<accession>A0A1G5PR65</accession>
<dbReference type="InterPro" id="IPR007502">
    <property type="entry name" value="Helicase-assoc_dom"/>
</dbReference>
<dbReference type="Pfam" id="PF00271">
    <property type="entry name" value="Helicase_C"/>
    <property type="match status" value="1"/>
</dbReference>
<dbReference type="Pfam" id="PF00270">
    <property type="entry name" value="DEAD"/>
    <property type="match status" value="1"/>
</dbReference>
<dbReference type="CDD" id="cd18791">
    <property type="entry name" value="SF2_C_RHA"/>
    <property type="match status" value="1"/>
</dbReference>
<dbReference type="InterPro" id="IPR011709">
    <property type="entry name" value="DEAD-box_helicase_OB_fold"/>
</dbReference>
<keyword evidence="6" id="KW-0067">ATP-binding</keyword>
<dbReference type="InterPro" id="IPR024590">
    <property type="entry name" value="HrpA_C"/>
</dbReference>
<name>A0A1G5PR65_9GAMM</name>
<protein>
    <recommendedName>
        <fullName evidence="2">RNA helicase</fullName>
        <ecNumber evidence="2">3.6.4.13</ecNumber>
    </recommendedName>
</protein>
<evidence type="ECO:0000256" key="4">
    <source>
        <dbReference type="ARBA" id="ARBA00022801"/>
    </source>
</evidence>
<keyword evidence="12" id="KW-1185">Reference proteome</keyword>
<dbReference type="SUPFAM" id="SSF52540">
    <property type="entry name" value="P-loop containing nucleoside triphosphate hydrolases"/>
    <property type="match status" value="1"/>
</dbReference>
<dbReference type="GO" id="GO:0003724">
    <property type="term" value="F:RNA helicase activity"/>
    <property type="evidence" value="ECO:0007669"/>
    <property type="project" value="UniProtKB-EC"/>
</dbReference>
<dbReference type="EMBL" id="FMWD01000002">
    <property type="protein sequence ID" value="SCZ51836.1"/>
    <property type="molecule type" value="Genomic_DNA"/>
</dbReference>
<evidence type="ECO:0000313" key="12">
    <source>
        <dbReference type="Proteomes" id="UP000199648"/>
    </source>
</evidence>
<dbReference type="Gene3D" id="1.20.120.1080">
    <property type="match status" value="1"/>
</dbReference>
<evidence type="ECO:0000256" key="5">
    <source>
        <dbReference type="ARBA" id="ARBA00022806"/>
    </source>
</evidence>
<dbReference type="FunFam" id="1.20.120.1080:FF:000005">
    <property type="entry name" value="ATP-dependent helicase HrpA"/>
    <property type="match status" value="1"/>
</dbReference>
<dbReference type="GO" id="GO:0003723">
    <property type="term" value="F:RNA binding"/>
    <property type="evidence" value="ECO:0007669"/>
    <property type="project" value="TreeGrafter"/>
</dbReference>
<keyword evidence="3" id="KW-0547">Nucleotide-binding</keyword>
<dbReference type="Proteomes" id="UP000199648">
    <property type="component" value="Unassembled WGS sequence"/>
</dbReference>
<dbReference type="PROSITE" id="PS51192">
    <property type="entry name" value="HELICASE_ATP_BIND_1"/>
    <property type="match status" value="1"/>
</dbReference>
<dbReference type="InterPro" id="IPR003593">
    <property type="entry name" value="AAA+_ATPase"/>
</dbReference>
<evidence type="ECO:0000259" key="10">
    <source>
        <dbReference type="PROSITE" id="PS51194"/>
    </source>
</evidence>
<dbReference type="InterPro" id="IPR011545">
    <property type="entry name" value="DEAD/DEAH_box_helicase_dom"/>
</dbReference>
<dbReference type="Pfam" id="PF11898">
    <property type="entry name" value="DUF3418"/>
    <property type="match status" value="1"/>
</dbReference>
<comment type="catalytic activity">
    <reaction evidence="7">
        <text>ATP + H2O = ADP + phosphate + H(+)</text>
        <dbReference type="Rhea" id="RHEA:13065"/>
        <dbReference type="ChEBI" id="CHEBI:15377"/>
        <dbReference type="ChEBI" id="CHEBI:15378"/>
        <dbReference type="ChEBI" id="CHEBI:30616"/>
        <dbReference type="ChEBI" id="CHEBI:43474"/>
        <dbReference type="ChEBI" id="CHEBI:456216"/>
        <dbReference type="EC" id="3.6.4.13"/>
    </reaction>
</comment>
<dbReference type="PROSITE" id="PS51194">
    <property type="entry name" value="HELICASE_CTER"/>
    <property type="match status" value="1"/>
</dbReference>
<evidence type="ECO:0000256" key="3">
    <source>
        <dbReference type="ARBA" id="ARBA00022741"/>
    </source>
</evidence>
<dbReference type="SMART" id="SM00487">
    <property type="entry name" value="DEXDc"/>
    <property type="match status" value="1"/>
</dbReference>
<evidence type="ECO:0000259" key="9">
    <source>
        <dbReference type="PROSITE" id="PS51192"/>
    </source>
</evidence>
<dbReference type="EC" id="3.6.4.13" evidence="2"/>
<dbReference type="InterPro" id="IPR001650">
    <property type="entry name" value="Helicase_C-like"/>
</dbReference>
<feature type="region of interest" description="Disordered" evidence="8">
    <location>
        <begin position="55"/>
        <end position="78"/>
    </location>
</feature>
<keyword evidence="5 11" id="KW-0347">Helicase</keyword>
<organism evidence="11 12">
    <name type="scientific">Thiohalomonas denitrificans</name>
    <dbReference type="NCBI Taxonomy" id="415747"/>
    <lineage>
        <taxon>Bacteria</taxon>
        <taxon>Pseudomonadati</taxon>
        <taxon>Pseudomonadota</taxon>
        <taxon>Gammaproteobacteria</taxon>
        <taxon>Thiohalomonadales</taxon>
        <taxon>Thiohalomonadaceae</taxon>
        <taxon>Thiohalomonas</taxon>
    </lineage>
</organism>
<dbReference type="STRING" id="415747.SAMN03097708_00600"/>
<comment type="similarity">
    <text evidence="1">Belongs to the DEAD box helicase family. DEAH subfamily.</text>
</comment>
<sequence length="1317" mass="149363">MPEVLETLETLFHDIHVCMLADRGRFRRRLEGLKRRHSQGKPMDRGLEALRRDVATSRARRQRRAETVPSPDYPGELPISERRADIAEAIENHQVVVIAGETGSGKTTQIPKICLELGRGVDGLIGHTQPRRIAARSVAARIAEELHTEIGRSVGYKVRFTDRSGPDSHIRLMTDGILLAEIQSDPLLENYDTLIIDEAHERSLNIDFLLGFLKRLLPRRPDLKLIITSATINTEAFSRFFGGAPVVEVSGRTYPVEVRYRPVTGDDPDDRDRDQPQAICEAVDELGRENPLGDILIFLPGEREIRETAEALRKHRSRGPVPVSTEILPLFSRLSAGEQDRIFRSHAGRRIVLATNVAETSLTVPGIRFVIDTGYARISRYSHRTKVQRLPIEAIAQASANQRAGRCGRVANGICIRLYSEEDFFSRPEFSDPEVRRTNLASVILQMANLKLGEVGEFPFIEPPDRRFITDGYRLLHELHAVDEGNRLTHIGRKLVRLPVDPRIGRMLIAADAERSLKEVLVIAAALSIQDPRERPMEAQQQADEYHHRFLDEESDFLAFLNVWDYYHEQARHLSNSKLRKLCRAEFLSYLRMREWHDIHGQLVALVRELGLTPNQEPADYAAIHRALLSGLLSHAALKVEAGEDNRRKENQKRRRPLVEYQGARNIRLAIFPGSGVVKKPPRWIMAAELVETSRLFGRLVARIDPRWLESLGKHLTKRSYSEPHWEQRPAQVAAFEQVTLYGLIIVARRRINYGPIDPVLSREIFIRQALVQGNYRTSAAFFAHNRRLVEELESQEAKSRRRDILVDEQVLFQFYDTRIPEEIYSGHGFERWRKQVEREQPKRLFVTREELTRGEAEGVDAAQFPDHLTVGGAELPLEYHFEPGHPADGVTLVVPVALLGQLRPARFEWLVPGLREEKLIALIKSLPKSLRRNFVPAVNFARAALQALRADDASFTEVFARQLLRMTGIEVPADAWQLDALPQHLLMNFRVVDETGKTLDEGRDLLQLQQAMAGQVRQTLSEIPLAGVERKGITSWDFGELPESVETQSGGLTLRAWPALVDCKESVAIRLFESRAAAEVKNRAGLRRLFTLEARDKVKYLRRGLPDRQTLCLLFAHRGGCDPLCDDIIAAAIDRVLFAKDEVPRSASEFEARLAEGRKTLVPVAAEIAGHVKAALEQERLVRKALKGPLDPQAIQTAADVKVQIERLVYPGFVSATPTEWLPRLPAYLKAAHSRLEKLPRNPARDRQAALEIAPLVERLETRWAAIPEGESPAPELQRFRWLLEELRVSLFAQELGTVERVSATRLQRQWKECVA</sequence>
<evidence type="ECO:0000256" key="7">
    <source>
        <dbReference type="ARBA" id="ARBA00047984"/>
    </source>
</evidence>
<dbReference type="RefSeq" id="WP_245688220.1">
    <property type="nucleotide sequence ID" value="NZ_FMWD01000002.1"/>
</dbReference>